<evidence type="ECO:0000313" key="1">
    <source>
        <dbReference type="EMBL" id="PYE83563.1"/>
    </source>
</evidence>
<proteinExistence type="predicted"/>
<protein>
    <submittedName>
        <fullName evidence="1">Uncharacterized protein</fullName>
    </submittedName>
</protein>
<keyword evidence="2" id="KW-1185">Reference proteome</keyword>
<organism evidence="1 2">
    <name type="scientific">Winogradskyella epiphytica</name>
    <dbReference type="NCBI Taxonomy" id="262005"/>
    <lineage>
        <taxon>Bacteria</taxon>
        <taxon>Pseudomonadati</taxon>
        <taxon>Bacteroidota</taxon>
        <taxon>Flavobacteriia</taxon>
        <taxon>Flavobacteriales</taxon>
        <taxon>Flavobacteriaceae</taxon>
        <taxon>Winogradskyella</taxon>
    </lineage>
</organism>
<comment type="caution">
    <text evidence="1">The sequence shown here is derived from an EMBL/GenBank/DDBJ whole genome shotgun (WGS) entry which is preliminary data.</text>
</comment>
<dbReference type="AlphaFoldDB" id="A0A2V4YI18"/>
<reference evidence="1 2" key="1">
    <citation type="submission" date="2018-06" db="EMBL/GenBank/DDBJ databases">
        <title>Genomic Encyclopedia of Type Strains, Phase III (KMG-III): the genomes of soil and plant-associated and newly described type strains.</title>
        <authorList>
            <person name="Whitman W."/>
        </authorList>
    </citation>
    <scope>NUCLEOTIDE SEQUENCE [LARGE SCALE GENOMIC DNA]</scope>
    <source>
        <strain evidence="1 2">CECT 7945</strain>
    </source>
</reference>
<evidence type="ECO:0000313" key="2">
    <source>
        <dbReference type="Proteomes" id="UP000248054"/>
    </source>
</evidence>
<accession>A0A2V4YI18</accession>
<dbReference type="OrthoDB" id="1488726at2"/>
<dbReference type="EMBL" id="QJTD01000001">
    <property type="protein sequence ID" value="PYE83563.1"/>
    <property type="molecule type" value="Genomic_DNA"/>
</dbReference>
<name>A0A2V4YI18_9FLAO</name>
<gene>
    <name evidence="1" type="ORF">DFQ11_1011000</name>
</gene>
<dbReference type="Proteomes" id="UP000248054">
    <property type="component" value="Unassembled WGS sequence"/>
</dbReference>
<sequence length="332" mass="36620">MTTSLLSKTSRNVIGVIAMTAILFTNCESNDDATHEGFVETPPTAQEFENIRAIALDNHTQIFNFNADDGYITLTSEKGVDIQINANCLSHNGNPVSGDVTLEYVEIFEKGNMLTTNKPTMGRLPDGGKALLITGGEFYLEARQNGNILETTCGYQLVVPSDLTNGPDQGMTLWNGVIDDNGNLTWDEIVDDAAGGGLFMEDTSYYVLAEGFGWTNIDRFYSDPRPKTQLQVQPPIGYNDENSDVYLSYDGERPALAQLDTFDDSLNVFSEHYGQIPIGLECHLIFVTESNGQWRYAIKPVTIVANDIITFDIEETIVGTEESLIDLLNELP</sequence>